<feature type="domain" description="Glycosyltransferase 2-like" evidence="1">
    <location>
        <begin position="20"/>
        <end position="147"/>
    </location>
</feature>
<evidence type="ECO:0000313" key="2">
    <source>
        <dbReference type="EMBL" id="NYH73803.1"/>
    </source>
</evidence>
<dbReference type="SUPFAM" id="SSF53756">
    <property type="entry name" value="UDP-Glycosyltransferase/glycogen phosphorylase"/>
    <property type="match status" value="1"/>
</dbReference>
<comment type="caution">
    <text evidence="2">The sequence shown here is derived from an EMBL/GenBank/DDBJ whole genome shotgun (WGS) entry which is preliminary data.</text>
</comment>
<sequence>MLKIISNSLDANPAKLPLVTVCICTYNHEKYVAEAIDSVLQQTYQNIEILLLDDASTDNTALIVKSYADKNPEKIKAIFLDVNGGASAACNRVFFLAAGEFVAFLGSDDRMRPLRIEKQVEFLLQNPGCVGVFTDICVIDQQGRSFERSVVYENFFNRSLADLRINLLSGNFLNSPSAMVRRDDMRATGGYNPLLRYVHDYDFWGKLLARGELGKIPQVLTDYRVHGHNLSVGVTGEGGVRLNMEMVSVIIGFVRTWTLEMLAGIPVLTSFQKRDLLLELIQVLELVDRKYLKVPANGCALAYDLSLQVAWIDSVKARQAQARIEKIFSQGFSSVELPFSGETPIWLKSPARSLGVNFNSGLSLDNWLARRVLTPVQVRLIEDVSRGQQVSLSLFIFWSGENVALLRQTIDSLANSSSLVRINPLVVLASDSGFHSECAEFKDIEFISSTVDSFHALNACISSCTSDWVLQVQAGEELRPSGSTMLGLESSAANACNALFFDEVYSQDGSVCGIALRPSFNLDYFLSFPSALSRHWLLRPAVVNELGGFSDHCGGSHEFDLILRMLAKFGTDGIGHIAEPLVQCSSPCLIDSGYERRALVSHLKQRGYEHCSVGADKPGRYRIDYGHAHTPLVSFLIVAGDRLHSLQRCIESILENTRYPYYELLIIQYYGQPAEVSSWLSVLEGLGETRIRIMTAGGHKDSRQMLINQAAFQANGDYVLLFSADAAAVSEEWLSELLNHGQRPEVGCVGPKFLSSDGKIAQAGLILGLTGPIGYPDVGESLDAPGYMQRLQVVQNSSVIGHECLLVEKKLYLALGGLSESSISFRHAGADLCLKARQAGYLTVWTPFAQLMLDRVDTTFDSVADQDAMYAKWLQQLRHDPIYNPNFSLAQPGGFKLADTALSWRPLASWKSLVTVLAHPSDNYGSGHYRVIQPFTALQEAGLIQGALSSGLMHVTDLGRYDPDVVVLQKQIGNDRFEAMRRMQAFSRALKVYELDDYLPNLPVKSVHRAQMPKDILKSMRRGLSYVDRFVVSTQALAEACGGLHDDIRVIENYLPPAWWKGLASPRSRSGKPRVGWAGGISHTGDLEMIADVVQALADEVDWVFMGMCPEKLRPFVKEIHQGVDILAYPRALAALNLDLAVAPLEENPFNQCKSNLRLLEYGACGFPVVCSDVRSYEGSLPVTRVKNRYRDWAEAIRMHVADLDASAHAGSALHQQVMRDWMLEGGNLIAWRHAWLPD</sequence>
<protein>
    <submittedName>
        <fullName evidence="2">Glycosyltransferase involved in cell wall biosynthesis</fullName>
    </submittedName>
</protein>
<dbReference type="Proteomes" id="UP000578688">
    <property type="component" value="Unassembled WGS sequence"/>
</dbReference>
<dbReference type="PANTHER" id="PTHR43685:SF2">
    <property type="entry name" value="GLYCOSYLTRANSFERASE 2-LIKE DOMAIN-CONTAINING PROTEIN"/>
    <property type="match status" value="1"/>
</dbReference>
<evidence type="ECO:0000259" key="1">
    <source>
        <dbReference type="Pfam" id="PF00535"/>
    </source>
</evidence>
<name>A0A7Y9XLX4_9GAMM</name>
<dbReference type="GO" id="GO:0044010">
    <property type="term" value="P:single-species biofilm formation"/>
    <property type="evidence" value="ECO:0007669"/>
    <property type="project" value="TreeGrafter"/>
</dbReference>
<dbReference type="GO" id="GO:0016740">
    <property type="term" value="F:transferase activity"/>
    <property type="evidence" value="ECO:0007669"/>
    <property type="project" value="UniProtKB-KW"/>
</dbReference>
<dbReference type="InterPro" id="IPR001173">
    <property type="entry name" value="Glyco_trans_2-like"/>
</dbReference>
<dbReference type="EMBL" id="JACBYV010000001">
    <property type="protein sequence ID" value="NYH73803.1"/>
    <property type="molecule type" value="Genomic_DNA"/>
</dbReference>
<gene>
    <name evidence="2" type="ORF">FHR27_002413</name>
</gene>
<dbReference type="PANTHER" id="PTHR43685">
    <property type="entry name" value="GLYCOSYLTRANSFERASE"/>
    <property type="match status" value="1"/>
</dbReference>
<feature type="domain" description="Glycosyltransferase 2-like" evidence="1">
    <location>
        <begin position="634"/>
        <end position="761"/>
    </location>
</feature>
<keyword evidence="2" id="KW-0808">Transferase</keyword>
<dbReference type="SUPFAM" id="SSF53448">
    <property type="entry name" value="Nucleotide-diphospho-sugar transferases"/>
    <property type="match status" value="3"/>
</dbReference>
<dbReference type="AlphaFoldDB" id="A0A7Y9XLX4"/>
<dbReference type="Gene3D" id="3.40.50.2000">
    <property type="entry name" value="Glycogen Phosphorylase B"/>
    <property type="match status" value="1"/>
</dbReference>
<organism evidence="2 3">
    <name type="scientific">Phytopseudomonas flavescens</name>
    <dbReference type="NCBI Taxonomy" id="29435"/>
    <lineage>
        <taxon>Bacteria</taxon>
        <taxon>Pseudomonadati</taxon>
        <taxon>Pseudomonadota</taxon>
        <taxon>Gammaproteobacteria</taxon>
        <taxon>Pseudomonadales</taxon>
        <taxon>Pseudomonadaceae</taxon>
        <taxon>Phytopseudomonas</taxon>
    </lineage>
</organism>
<dbReference type="RefSeq" id="WP_179538695.1">
    <property type="nucleotide sequence ID" value="NZ_JACBYV010000001.1"/>
</dbReference>
<dbReference type="InterPro" id="IPR050834">
    <property type="entry name" value="Glycosyltransf_2"/>
</dbReference>
<dbReference type="Gene3D" id="3.90.550.10">
    <property type="entry name" value="Spore Coat Polysaccharide Biosynthesis Protein SpsA, Chain A"/>
    <property type="match status" value="2"/>
</dbReference>
<keyword evidence="3" id="KW-1185">Reference proteome</keyword>
<dbReference type="InterPro" id="IPR029044">
    <property type="entry name" value="Nucleotide-diphossugar_trans"/>
</dbReference>
<dbReference type="Pfam" id="PF00535">
    <property type="entry name" value="Glycos_transf_2"/>
    <property type="match status" value="2"/>
</dbReference>
<proteinExistence type="predicted"/>
<accession>A0A7Y9XLX4</accession>
<reference evidence="2 3" key="1">
    <citation type="submission" date="2020-07" db="EMBL/GenBank/DDBJ databases">
        <title>Genomic analyses of the natural microbiome of Caenorhabditis elegans.</title>
        <authorList>
            <person name="Samuel B."/>
        </authorList>
    </citation>
    <scope>NUCLEOTIDE SEQUENCE [LARGE SCALE GENOMIC DNA]</scope>
    <source>
        <strain evidence="2 3">BIGb0408</strain>
    </source>
</reference>
<evidence type="ECO:0000313" key="3">
    <source>
        <dbReference type="Proteomes" id="UP000578688"/>
    </source>
</evidence>